<name>A0A1G9XQC6_9BACT</name>
<dbReference type="Pfam" id="PF13852">
    <property type="entry name" value="DUF4197"/>
    <property type="match status" value="1"/>
</dbReference>
<protein>
    <recommendedName>
        <fullName evidence="3">DUF4197 domain-containing protein</fullName>
    </recommendedName>
</protein>
<dbReference type="InterPro" id="IPR025245">
    <property type="entry name" value="DUF4197"/>
</dbReference>
<dbReference type="RefSeq" id="WP_052446348.1">
    <property type="nucleotide sequence ID" value="NZ_FNGU01000021.1"/>
</dbReference>
<dbReference type="OrthoDB" id="9789685at2"/>
<evidence type="ECO:0000313" key="1">
    <source>
        <dbReference type="EMBL" id="SDM98395.1"/>
    </source>
</evidence>
<evidence type="ECO:0000313" key="2">
    <source>
        <dbReference type="Proteomes" id="UP000182146"/>
    </source>
</evidence>
<sequence>MKALSPSSLPVFRIAVLLLALVMTSASLAQGSWLQKGRDLLRGGSPATTTDLSNQQIAAGLREALRVGSENVVGQLGALNGFNADPQVRIPLPNSLDRVRTALRPLGMAPMLDDLEVRLNRAAEVATPKAKQLFLQSIEAMTLEDVMGIYNGPPDAATRYFQDKMSTPLAAEMRPIVAESLAEVGAVQSYESVMSRYRSLPLAPEVGTDLTGYVVDGFDNLNLTS</sequence>
<gene>
    <name evidence="1" type="ORF">SAMN05660860_03500</name>
</gene>
<evidence type="ECO:0008006" key="3">
    <source>
        <dbReference type="Google" id="ProtNLM"/>
    </source>
</evidence>
<dbReference type="STRING" id="392333.SAMN05660860_03500"/>
<dbReference type="EMBL" id="FNGU01000021">
    <property type="protein sequence ID" value="SDM98395.1"/>
    <property type="molecule type" value="Genomic_DNA"/>
</dbReference>
<organism evidence="1 2">
    <name type="scientific">Geoalkalibacter ferrihydriticus</name>
    <dbReference type="NCBI Taxonomy" id="392333"/>
    <lineage>
        <taxon>Bacteria</taxon>
        <taxon>Pseudomonadati</taxon>
        <taxon>Thermodesulfobacteriota</taxon>
        <taxon>Desulfuromonadia</taxon>
        <taxon>Desulfuromonadales</taxon>
        <taxon>Geoalkalibacteraceae</taxon>
        <taxon>Geoalkalibacter</taxon>
    </lineage>
</organism>
<reference evidence="1 2" key="1">
    <citation type="submission" date="2016-10" db="EMBL/GenBank/DDBJ databases">
        <authorList>
            <person name="de Groot N.N."/>
        </authorList>
    </citation>
    <scope>NUCLEOTIDE SEQUENCE [LARGE SCALE GENOMIC DNA]</scope>
    <source>
        <strain evidence="1 2">DSM 17813</strain>
    </source>
</reference>
<proteinExistence type="predicted"/>
<dbReference type="AlphaFoldDB" id="A0A1G9XQC6"/>
<dbReference type="Proteomes" id="UP000182146">
    <property type="component" value="Unassembled WGS sequence"/>
</dbReference>
<accession>A0A1G9XQC6</accession>